<keyword evidence="4" id="KW-1185">Reference proteome</keyword>
<reference evidence="2 4" key="1">
    <citation type="submission" date="2023-12" db="EMBL/GenBank/DDBJ databases">
        <title>Whole-genome sequencing of halo(alkali)philic microorganisms from hypersaline lakes.</title>
        <authorList>
            <person name="Sorokin D.Y."/>
            <person name="Merkel A.Y."/>
            <person name="Messina E."/>
            <person name="Yakimov M."/>
        </authorList>
    </citation>
    <scope>NUCLEOTIDE SEQUENCE [LARGE SCALE GENOMIC DNA]</scope>
    <source>
        <strain evidence="2 4">AB-CW1</strain>
    </source>
</reference>
<dbReference type="SUPFAM" id="SSF51182">
    <property type="entry name" value="RmlC-like cupins"/>
    <property type="match status" value="1"/>
</dbReference>
<dbReference type="Gene3D" id="2.60.120.10">
    <property type="entry name" value="Jelly Rolls"/>
    <property type="match status" value="1"/>
</dbReference>
<name>A0AAP6JFB2_9GAMM</name>
<proteinExistence type="predicted"/>
<dbReference type="Proteomes" id="UP001302316">
    <property type="component" value="Unassembled WGS sequence"/>
</dbReference>
<evidence type="ECO:0000313" key="3">
    <source>
        <dbReference type="EMBL" id="MEA5446300.1"/>
    </source>
</evidence>
<dbReference type="InterPro" id="IPR025979">
    <property type="entry name" value="ChrR-like_cupin_dom"/>
</dbReference>
<feature type="domain" description="ChrR-like cupin" evidence="1">
    <location>
        <begin position="19"/>
        <end position="122"/>
    </location>
</feature>
<evidence type="ECO:0000313" key="2">
    <source>
        <dbReference type="EMBL" id="MEA5445910.1"/>
    </source>
</evidence>
<dbReference type="InterPro" id="IPR011051">
    <property type="entry name" value="RmlC_Cupin_sf"/>
</dbReference>
<organism evidence="2 4">
    <name type="scientific">Natronospira elongata</name>
    <dbReference type="NCBI Taxonomy" id="3110268"/>
    <lineage>
        <taxon>Bacteria</taxon>
        <taxon>Pseudomonadati</taxon>
        <taxon>Pseudomonadota</taxon>
        <taxon>Gammaproteobacteria</taxon>
        <taxon>Natronospirales</taxon>
        <taxon>Natronospiraceae</taxon>
        <taxon>Natronospira</taxon>
    </lineage>
</organism>
<gene>
    <name evidence="2" type="ORF">VCB98_08770</name>
    <name evidence="3" type="ORF">VCB98_10760</name>
</gene>
<accession>A0AAP6JFB2</accession>
<protein>
    <submittedName>
        <fullName evidence="2">DUF4437 domain-containing protein</fullName>
    </submittedName>
</protein>
<dbReference type="AlphaFoldDB" id="A0AAP6JFB2"/>
<evidence type="ECO:0000259" key="1">
    <source>
        <dbReference type="Pfam" id="PF12973"/>
    </source>
</evidence>
<sequence length="134" mass="14465">MLMAAPAAFAEEKAFIWTLDSDELEWGPCPEWMPEGCGIAVLQGDPTAANADVLFRLPGNSTADHHWHSSAERMVLVAGEMSVDYDGQDPVTLHPGTYAYGPAGLPHTAHCVSEESCLLFIAFEDPVDAHPVED</sequence>
<dbReference type="Pfam" id="PF12973">
    <property type="entry name" value="Cupin_7"/>
    <property type="match status" value="1"/>
</dbReference>
<dbReference type="InterPro" id="IPR014710">
    <property type="entry name" value="RmlC-like_jellyroll"/>
</dbReference>
<comment type="caution">
    <text evidence="2">The sequence shown here is derived from an EMBL/GenBank/DDBJ whole genome shotgun (WGS) entry which is preliminary data.</text>
</comment>
<dbReference type="EMBL" id="JAYGII010000026">
    <property type="protein sequence ID" value="MEA5446300.1"/>
    <property type="molecule type" value="Genomic_DNA"/>
</dbReference>
<dbReference type="EMBL" id="JAYGII010000017">
    <property type="protein sequence ID" value="MEA5445910.1"/>
    <property type="molecule type" value="Genomic_DNA"/>
</dbReference>
<evidence type="ECO:0000313" key="4">
    <source>
        <dbReference type="Proteomes" id="UP001302316"/>
    </source>
</evidence>